<reference evidence="1 2" key="1">
    <citation type="submission" date="2019-02" db="EMBL/GenBank/DDBJ databases">
        <title>Draft genome sequence of Arthrospira platensis NIES-3807.</title>
        <authorList>
            <person name="Yamaguchi H."/>
            <person name="Suzuki S."/>
            <person name="Kawachi M."/>
        </authorList>
    </citation>
    <scope>NUCLEOTIDE SEQUENCE [LARGE SCALE GENOMIC DNA]</scope>
    <source>
        <strain evidence="1 2">NIES-3807</strain>
    </source>
</reference>
<dbReference type="EMBL" id="BJCK01000022">
    <property type="protein sequence ID" value="GCL58626.1"/>
    <property type="molecule type" value="Genomic_DNA"/>
</dbReference>
<dbReference type="Proteomes" id="UP000441080">
    <property type="component" value="Unassembled WGS sequence"/>
</dbReference>
<protein>
    <submittedName>
        <fullName evidence="1">Uncharacterized protein</fullName>
    </submittedName>
</protein>
<evidence type="ECO:0000313" key="2">
    <source>
        <dbReference type="Proteomes" id="UP000441080"/>
    </source>
</evidence>
<comment type="caution">
    <text evidence="1">The sequence shown here is derived from an EMBL/GenBank/DDBJ whole genome shotgun (WGS) entry which is preliminary data.</text>
</comment>
<gene>
    <name evidence="1" type="ORF">NIES3807_17950</name>
</gene>
<evidence type="ECO:0000313" key="1">
    <source>
        <dbReference type="EMBL" id="GCL58626.1"/>
    </source>
</evidence>
<accession>A0AAD3G8E1</accession>
<sequence>MIMVRSPKLIAGAVGVTLGNAPYSLEMSINYTAPCCQLRHSWTALTSNLESQQLSGLSILKLWIGESCQIIHPQSLKIILTDQ</sequence>
<proteinExistence type="predicted"/>
<dbReference type="AlphaFoldDB" id="A0AAD3G8E1"/>
<name>A0AAD3G8E1_MICAE</name>
<organism evidence="1 2">
    <name type="scientific">Microcystis aeruginosa NIES-3807</name>
    <dbReference type="NCBI Taxonomy" id="2517785"/>
    <lineage>
        <taxon>Bacteria</taxon>
        <taxon>Bacillati</taxon>
        <taxon>Cyanobacteriota</taxon>
        <taxon>Cyanophyceae</taxon>
        <taxon>Oscillatoriophycideae</taxon>
        <taxon>Chroococcales</taxon>
        <taxon>Microcystaceae</taxon>
        <taxon>Microcystis</taxon>
    </lineage>
</organism>